<keyword evidence="5" id="KW-1052">Target cell membrane</keyword>
<organism evidence="19 20">
    <name type="scientific">Argiope bruennichi</name>
    <name type="common">Wasp spider</name>
    <name type="synonym">Aranea bruennichi</name>
    <dbReference type="NCBI Taxonomy" id="94029"/>
    <lineage>
        <taxon>Eukaryota</taxon>
        <taxon>Metazoa</taxon>
        <taxon>Ecdysozoa</taxon>
        <taxon>Arthropoda</taxon>
        <taxon>Chelicerata</taxon>
        <taxon>Arachnida</taxon>
        <taxon>Araneae</taxon>
        <taxon>Araneomorphae</taxon>
        <taxon>Entelegynae</taxon>
        <taxon>Araneoidea</taxon>
        <taxon>Araneidae</taxon>
        <taxon>Argiope</taxon>
    </lineage>
</organism>
<evidence type="ECO:0000256" key="13">
    <source>
        <dbReference type="ARBA" id="ARBA00023028"/>
    </source>
</evidence>
<dbReference type="SUPFAM" id="SSF48403">
    <property type="entry name" value="Ankyrin repeat"/>
    <property type="match status" value="1"/>
</dbReference>
<feature type="repeat" description="ANK" evidence="16">
    <location>
        <begin position="810"/>
        <end position="842"/>
    </location>
</feature>
<dbReference type="InterPro" id="IPR001841">
    <property type="entry name" value="Znf_RING"/>
</dbReference>
<keyword evidence="10 17" id="KW-0479">Metal-binding</keyword>
<protein>
    <submittedName>
        <fullName evidence="19">Protein TANC2 like protein</fullName>
    </submittedName>
</protein>
<dbReference type="OMA" id="LVAFHIC"/>
<reference evidence="19" key="2">
    <citation type="submission" date="2020-06" db="EMBL/GenBank/DDBJ databases">
        <authorList>
            <person name="Sheffer M."/>
        </authorList>
    </citation>
    <scope>NUCLEOTIDE SEQUENCE</scope>
</reference>
<dbReference type="SUPFAM" id="SSF52540">
    <property type="entry name" value="P-loop containing nucleoside triphosphate hydrolases"/>
    <property type="match status" value="1"/>
</dbReference>
<dbReference type="Gene3D" id="3.40.50.300">
    <property type="entry name" value="P-loop containing nucleotide triphosphate hydrolases"/>
    <property type="match status" value="1"/>
</dbReference>
<dbReference type="PROSITE" id="PS50088">
    <property type="entry name" value="ANK_REPEAT"/>
    <property type="match status" value="5"/>
</dbReference>
<evidence type="ECO:0000256" key="2">
    <source>
        <dbReference type="ARBA" id="ARBA00004613"/>
    </source>
</evidence>
<dbReference type="PANTHER" id="PTHR24166:SF55">
    <property type="entry name" value="ROLLING PEBBLES, ISOFORM B"/>
    <property type="match status" value="1"/>
</dbReference>
<keyword evidence="13" id="KW-0638">Presynaptic neurotoxin</keyword>
<dbReference type="PANTHER" id="PTHR24166">
    <property type="entry name" value="ROLLING PEBBLES, ISOFORM B"/>
    <property type="match status" value="1"/>
</dbReference>
<dbReference type="InterPro" id="IPR056884">
    <property type="entry name" value="NPHP3-like_N"/>
</dbReference>
<evidence type="ECO:0000256" key="6">
    <source>
        <dbReference type="ARBA" id="ARBA00022553"/>
    </source>
</evidence>
<evidence type="ECO:0000256" key="4">
    <source>
        <dbReference type="ARBA" id="ARBA00022525"/>
    </source>
</evidence>
<dbReference type="InterPro" id="IPR002110">
    <property type="entry name" value="Ankyrin_rpt"/>
</dbReference>
<dbReference type="Pfam" id="PF00023">
    <property type="entry name" value="Ank"/>
    <property type="match status" value="1"/>
</dbReference>
<dbReference type="GO" id="GO:0006887">
    <property type="term" value="P:exocytosis"/>
    <property type="evidence" value="ECO:0007669"/>
    <property type="project" value="UniProtKB-KW"/>
</dbReference>
<evidence type="ECO:0000256" key="12">
    <source>
        <dbReference type="ARBA" id="ARBA00022833"/>
    </source>
</evidence>
<evidence type="ECO:0000256" key="8">
    <source>
        <dbReference type="ARBA" id="ARBA00022699"/>
    </source>
</evidence>
<evidence type="ECO:0000256" key="7">
    <source>
        <dbReference type="ARBA" id="ARBA00022656"/>
    </source>
</evidence>
<dbReference type="PROSITE" id="PS50089">
    <property type="entry name" value="ZF_RING_2"/>
    <property type="match status" value="1"/>
</dbReference>
<keyword evidence="11" id="KW-0802">TPR repeat</keyword>
<dbReference type="Pfam" id="PF25521">
    <property type="entry name" value="WHD_TANC1"/>
    <property type="match status" value="1"/>
</dbReference>
<dbReference type="InterPro" id="IPR050889">
    <property type="entry name" value="Dendritic_Spine_Reg/Scaffold"/>
</dbReference>
<evidence type="ECO:0000256" key="11">
    <source>
        <dbReference type="ARBA" id="ARBA00022803"/>
    </source>
</evidence>
<evidence type="ECO:0000256" key="10">
    <source>
        <dbReference type="ARBA" id="ARBA00022771"/>
    </source>
</evidence>
<accession>A0A8T0FNS7</accession>
<dbReference type="InterPro" id="IPR036770">
    <property type="entry name" value="Ankyrin_rpt-contain_sf"/>
</dbReference>
<evidence type="ECO:0000256" key="15">
    <source>
        <dbReference type="ARBA" id="ARBA00023298"/>
    </source>
</evidence>
<reference evidence="19" key="1">
    <citation type="journal article" date="2020" name="bioRxiv">
        <title>Chromosome-level reference genome of the European wasp spider Argiope bruennichi: a resource for studies on range expansion and evolutionary adaptation.</title>
        <authorList>
            <person name="Sheffer M.M."/>
            <person name="Hoppe A."/>
            <person name="Krehenwinkel H."/>
            <person name="Uhl G."/>
            <person name="Kuss A.W."/>
            <person name="Jensen L."/>
            <person name="Jensen C."/>
            <person name="Gillespie R.G."/>
            <person name="Hoff K.J."/>
            <person name="Prost S."/>
        </authorList>
    </citation>
    <scope>NUCLEOTIDE SEQUENCE</scope>
</reference>
<dbReference type="Gene3D" id="1.25.40.20">
    <property type="entry name" value="Ankyrin repeat-containing domain"/>
    <property type="match status" value="3"/>
</dbReference>
<evidence type="ECO:0000256" key="14">
    <source>
        <dbReference type="ARBA" id="ARBA00023043"/>
    </source>
</evidence>
<dbReference type="Proteomes" id="UP000807504">
    <property type="component" value="Unassembled WGS sequence"/>
</dbReference>
<keyword evidence="14 16" id="KW-0040">ANK repeat</keyword>
<keyword evidence="8" id="KW-0528">Neurotoxin</keyword>
<keyword evidence="9" id="KW-0677">Repeat</keyword>
<evidence type="ECO:0000256" key="16">
    <source>
        <dbReference type="PROSITE-ProRule" id="PRU00023"/>
    </source>
</evidence>
<feature type="repeat" description="ANK" evidence="16">
    <location>
        <begin position="843"/>
        <end position="875"/>
    </location>
</feature>
<dbReference type="Pfam" id="PF24883">
    <property type="entry name" value="NPHP3_N"/>
    <property type="match status" value="1"/>
</dbReference>
<dbReference type="PROSITE" id="PS50297">
    <property type="entry name" value="ANK_REP_REGION"/>
    <property type="match status" value="4"/>
</dbReference>
<evidence type="ECO:0000313" key="19">
    <source>
        <dbReference type="EMBL" id="KAF8790423.1"/>
    </source>
</evidence>
<dbReference type="EMBL" id="JABXBU010000011">
    <property type="protein sequence ID" value="KAF8790423.1"/>
    <property type="molecule type" value="Genomic_DNA"/>
</dbReference>
<evidence type="ECO:0000256" key="9">
    <source>
        <dbReference type="ARBA" id="ARBA00022737"/>
    </source>
</evidence>
<dbReference type="GO" id="GO:0090729">
    <property type="term" value="F:toxin activity"/>
    <property type="evidence" value="ECO:0007669"/>
    <property type="project" value="UniProtKB-KW"/>
</dbReference>
<feature type="domain" description="RING-type" evidence="18">
    <location>
        <begin position="34"/>
        <end position="72"/>
    </location>
</feature>
<comment type="caution">
    <text evidence="19">The sequence shown here is derived from an EMBL/GenBank/DDBJ whole genome shotgun (WGS) entry which is preliminary data.</text>
</comment>
<keyword evidence="20" id="KW-1185">Reference proteome</keyword>
<feature type="repeat" description="ANK" evidence="16">
    <location>
        <begin position="654"/>
        <end position="686"/>
    </location>
</feature>
<evidence type="ECO:0000259" key="18">
    <source>
        <dbReference type="PROSITE" id="PS50089"/>
    </source>
</evidence>
<evidence type="ECO:0000256" key="5">
    <source>
        <dbReference type="ARBA" id="ARBA00022537"/>
    </source>
</evidence>
<keyword evidence="3" id="KW-0268">Exocytosis</keyword>
<proteinExistence type="predicted"/>
<dbReference type="InterPro" id="IPR027417">
    <property type="entry name" value="P-loop_NTPase"/>
</dbReference>
<dbReference type="InterPro" id="IPR058018">
    <property type="entry name" value="AAA_lid_TANC1/2"/>
</dbReference>
<comment type="subcellular location">
    <subcellularLocation>
        <location evidence="2">Secreted</location>
    </subcellularLocation>
    <subcellularLocation>
        <location evidence="1">Target cell membrane</location>
    </subcellularLocation>
</comment>
<dbReference type="GO" id="GO:0008270">
    <property type="term" value="F:zinc ion binding"/>
    <property type="evidence" value="ECO:0007669"/>
    <property type="project" value="UniProtKB-KW"/>
</dbReference>
<dbReference type="AlphaFoldDB" id="A0A8T0FNS7"/>
<dbReference type="InterPro" id="IPR058056">
    <property type="entry name" value="WH_TANC1/2"/>
</dbReference>
<keyword evidence="6" id="KW-0597">Phosphoprotein</keyword>
<dbReference type="SMART" id="SM00248">
    <property type="entry name" value="ANK"/>
    <property type="match status" value="9"/>
</dbReference>
<sequence>MLLWPWDDWVRPIRTLFSRRRRSRWKEKWDKGVCCYCKLPFDSGKKRRVVDSCGHHRCYACLCAQDACPVCSREVVVYKSLQNSQRVREKNEIQDSNETYRKRMKISNESGKDSADENNLVICHDKRNSKRFSQISNISVEFSFDATFPSSAANNITLKPLYFEVPQTDEVSSFLYRDWIFQEISKVIGMSNLKGILLVGDEGCGKTSLILQLVDWSSFGRKRKSGILNDVALSSLEMFERLASQVVGYHFCQMDCRETCLIPDFIHSLAAQLCQAPQLPEYRNFLLQDESCQQLLSLEACIEDPDKAFQKGILEPLINLSKYPASPSILVIDSVHESESPSRSICSFLATYINRFPSWLKVVMSVNIDNVNMVTLLPLHRINLDCAMAKVRDDLLRYIKCRINSGSALQANISACRDEKQISRFAEHLASGENATFLFVKLVLDLLQQNHLVIKSSSFNVIPVSLDEIFTLMFSLRFPTSATFSKVKPILEICLASLRPLTAVEIFYSLEAASVIPSFSWSDFTQTLRTLSGILIQRKDESLMLSHPSLRRWLLKTNKFSCDVRNGHSYLTVLPARLRYPITPEKQSEVIYHLCRSNLFEKEEGLKALLLHHSLDTPTVLIKAPRILFWTDEEIIRLLMKAGANPNSQMDTLKRQPILNLACKIGFLEIVRLLLEFGADPNSSDDFGKTPAMEAADHGHLKIVQILLSSGAKIHEQDEIGRCVLSYAAEKGHPHIVALLMESKSWPSPFLRSQAIHRALVAAYGNRNLQMCEYLIKVSDDFEKLFQGFKMACSLGQKAVCQFFLDNTITGHDILLQAAARGDLPMLQTLADKGCSLDIKDKNGRTALMWACIYRKIDAVRFLIEKGANLKSKDPCTPLHMAAIHADENIITLLLTKGADSEVRNRENLTPLECAISARNVSTTLGLLKGGVTIGSDAFKYAQGHLKIYSLLLDKLLSDGVLLYEKGNFTEASHRFQFALGKACFGENLELIRNHLQEGLHRCKLKMSMKNEGLENDGQKLIKPMMGAALMDTTNINSVPYCK</sequence>
<dbReference type="GO" id="GO:0044218">
    <property type="term" value="C:other organism cell membrane"/>
    <property type="evidence" value="ECO:0007669"/>
    <property type="project" value="UniProtKB-KW"/>
</dbReference>
<dbReference type="Pfam" id="PF25520">
    <property type="entry name" value="AAA_lid_TANC1"/>
    <property type="match status" value="1"/>
</dbReference>
<gene>
    <name evidence="19" type="ORF">HNY73_005446</name>
</gene>
<feature type="repeat" description="ANK" evidence="16">
    <location>
        <begin position="687"/>
        <end position="719"/>
    </location>
</feature>
<evidence type="ECO:0000256" key="1">
    <source>
        <dbReference type="ARBA" id="ARBA00004175"/>
    </source>
</evidence>
<dbReference type="OrthoDB" id="5958958at2759"/>
<dbReference type="Pfam" id="PF12796">
    <property type="entry name" value="Ank_2"/>
    <property type="match status" value="2"/>
</dbReference>
<dbReference type="GO" id="GO:0044231">
    <property type="term" value="C:host cell presynaptic membrane"/>
    <property type="evidence" value="ECO:0007669"/>
    <property type="project" value="UniProtKB-KW"/>
</dbReference>
<keyword evidence="5" id="KW-0472">Membrane</keyword>
<name>A0A8T0FNS7_ARGBR</name>
<keyword evidence="10 17" id="KW-0863">Zinc-finger</keyword>
<evidence type="ECO:0000313" key="20">
    <source>
        <dbReference type="Proteomes" id="UP000807504"/>
    </source>
</evidence>
<feature type="repeat" description="ANK" evidence="16">
    <location>
        <begin position="874"/>
        <end position="906"/>
    </location>
</feature>
<evidence type="ECO:0000256" key="17">
    <source>
        <dbReference type="PROSITE-ProRule" id="PRU00175"/>
    </source>
</evidence>
<dbReference type="SUPFAM" id="SSF57850">
    <property type="entry name" value="RING/U-box"/>
    <property type="match status" value="1"/>
</dbReference>
<keyword evidence="4" id="KW-0964">Secreted</keyword>
<dbReference type="GO" id="GO:0005576">
    <property type="term" value="C:extracellular region"/>
    <property type="evidence" value="ECO:0007669"/>
    <property type="project" value="UniProtKB-SubCell"/>
</dbReference>
<keyword evidence="12" id="KW-0862">Zinc</keyword>
<keyword evidence="15" id="KW-1053">Target membrane</keyword>
<keyword evidence="7" id="KW-0800">Toxin</keyword>
<evidence type="ECO:0000256" key="3">
    <source>
        <dbReference type="ARBA" id="ARBA00022483"/>
    </source>
</evidence>